<proteinExistence type="predicted"/>
<evidence type="ECO:0000313" key="4">
    <source>
        <dbReference type="Proteomes" id="UP000481153"/>
    </source>
</evidence>
<evidence type="ECO:0000259" key="2">
    <source>
        <dbReference type="PROSITE" id="PS50105"/>
    </source>
</evidence>
<sequence length="409" mass="45769">MQVYASNKHATSAQAALEMQSIRAIIEREACLEALQQLATEFANPMSKARPWKLVHNLTLQYRKASVETIEAIRKWQLAHGHAVASFMWKKTNYLHKMTTDCAFFSTAKEMLRDLDYPLKSNPLLAPVTLDDPLLREQDNPMALLQAARRRCTDNVVGGVEIDRICAALKCLFVEVNLHPPGMESESNNDSGSVAPSESPPQLPDEPATMDKTQQMQNHLDHAKQAVARMEQERQELKTQMQQLQTKMEAATTPNKLRTMQTKYSAWNNELKCLMGELYKRRNELARLDAAFKMHRSSTTKKKPASVINEELHQVVQADCAARDRLLASLELPPPSSGACALEEMTPAAVADMVRGLGLEAAAEKLQAMSIDGGLLSISTDADLQEIGIDIRLHRVKILRHVEKVLKTR</sequence>
<dbReference type="InterPro" id="IPR001660">
    <property type="entry name" value="SAM"/>
</dbReference>
<reference evidence="3 4" key="1">
    <citation type="submission" date="2019-07" db="EMBL/GenBank/DDBJ databases">
        <title>Genomics analysis of Aphanomyces spp. identifies a new class of oomycete effector associated with host adaptation.</title>
        <authorList>
            <person name="Gaulin E."/>
        </authorList>
    </citation>
    <scope>NUCLEOTIDE SEQUENCE [LARGE SCALE GENOMIC DNA]</scope>
    <source>
        <strain evidence="3 4">ATCC 201684</strain>
    </source>
</reference>
<protein>
    <recommendedName>
        <fullName evidence="2">SAM domain-containing protein</fullName>
    </recommendedName>
</protein>
<feature type="region of interest" description="Disordered" evidence="1">
    <location>
        <begin position="182"/>
        <end position="222"/>
    </location>
</feature>
<dbReference type="Proteomes" id="UP000481153">
    <property type="component" value="Unassembled WGS sequence"/>
</dbReference>
<feature type="compositionally biased region" description="Polar residues" evidence="1">
    <location>
        <begin position="185"/>
        <end position="196"/>
    </location>
</feature>
<name>A0A6G0XN26_9STRA</name>
<dbReference type="Gene3D" id="1.10.150.50">
    <property type="entry name" value="Transcription Factor, Ets-1"/>
    <property type="match status" value="1"/>
</dbReference>
<dbReference type="InterPro" id="IPR013761">
    <property type="entry name" value="SAM/pointed_sf"/>
</dbReference>
<dbReference type="AlphaFoldDB" id="A0A6G0XN26"/>
<dbReference type="SUPFAM" id="SSF47769">
    <property type="entry name" value="SAM/Pointed domain"/>
    <property type="match status" value="1"/>
</dbReference>
<dbReference type="PROSITE" id="PS50105">
    <property type="entry name" value="SAM_DOMAIN"/>
    <property type="match status" value="1"/>
</dbReference>
<dbReference type="VEuPathDB" id="FungiDB:AeMF1_012494"/>
<organism evidence="3 4">
    <name type="scientific">Aphanomyces euteiches</name>
    <dbReference type="NCBI Taxonomy" id="100861"/>
    <lineage>
        <taxon>Eukaryota</taxon>
        <taxon>Sar</taxon>
        <taxon>Stramenopiles</taxon>
        <taxon>Oomycota</taxon>
        <taxon>Saprolegniomycetes</taxon>
        <taxon>Saprolegniales</taxon>
        <taxon>Verrucalvaceae</taxon>
        <taxon>Aphanomyces</taxon>
    </lineage>
</organism>
<evidence type="ECO:0000313" key="3">
    <source>
        <dbReference type="EMBL" id="KAF0741797.1"/>
    </source>
</evidence>
<gene>
    <name evidence="3" type="ORF">Ae201684_002990</name>
</gene>
<feature type="domain" description="SAM" evidence="2">
    <location>
        <begin position="345"/>
        <end position="408"/>
    </location>
</feature>
<keyword evidence="4" id="KW-1185">Reference proteome</keyword>
<dbReference type="CDD" id="cd09487">
    <property type="entry name" value="SAM_superfamily"/>
    <property type="match status" value="1"/>
</dbReference>
<dbReference type="EMBL" id="VJMJ01000034">
    <property type="protein sequence ID" value="KAF0741797.1"/>
    <property type="molecule type" value="Genomic_DNA"/>
</dbReference>
<evidence type="ECO:0000256" key="1">
    <source>
        <dbReference type="SAM" id="MobiDB-lite"/>
    </source>
</evidence>
<accession>A0A6G0XN26</accession>
<comment type="caution">
    <text evidence="3">The sequence shown here is derived from an EMBL/GenBank/DDBJ whole genome shotgun (WGS) entry which is preliminary data.</text>
</comment>